<dbReference type="AlphaFoldDB" id="A0A1V1PAC8"/>
<comment type="caution">
    <text evidence="1">The sequence shown here is derived from an EMBL/GenBank/DDBJ whole genome shotgun (WGS) entry which is preliminary data.</text>
</comment>
<proteinExistence type="predicted"/>
<name>A0A1V1PAC8_9BACT</name>
<gene>
    <name evidence="1" type="ORF">OMM_02209</name>
</gene>
<accession>A0A1V1PAC8</accession>
<protein>
    <submittedName>
        <fullName evidence="1">Uncharacterized protein</fullName>
    </submittedName>
</protein>
<reference evidence="2" key="1">
    <citation type="submission" date="2012-11" db="EMBL/GenBank/DDBJ databases">
        <authorList>
            <person name="Lucero-Rivera Y.E."/>
            <person name="Tovar-Ramirez D."/>
        </authorList>
    </citation>
    <scope>NUCLEOTIDE SEQUENCE [LARGE SCALE GENOMIC DNA]</scope>
    <source>
        <strain evidence="2">Araruama</strain>
    </source>
</reference>
<sequence>MKRTLIQKMIHLPVLLMIYIFALGPALSQMVTTDRQSTPARTPSPVRIIAAYQATGNIQSNQWTKRGNRSWVGELYKFNIFKQFGTDELQNYDVTGYYPHIQKEVFVHLYGKPHRRVSMYINVHGIADRPDDLLFIQPPANSPKFVPLKASHFFIQNSHPTWIHEGKKYRDYFGYWHPVIHLYFLGSEFDPPKKSIPKPLTQTTAKPGSPLTSDWNIFVPQQSIIIIDATDDDRRYISFKKSREAVLAYLMRIRWDQDQTISKYLKIASAFEGHLKHLSSIDDIQSEHPKIMAPSSLKDQLRKAFSSFEAIDGPKHVIYIVSAKRADVITPYNLDNLQLDTRQLKSEDKRFHCIVVGDYGGNSLQQLTVLLDGDFYRCNKKKKLLKSLKRFCMTGGSYCYINFQLSFDIE</sequence>
<evidence type="ECO:0000313" key="2">
    <source>
        <dbReference type="Proteomes" id="UP000189670"/>
    </source>
</evidence>
<evidence type="ECO:0000313" key="1">
    <source>
        <dbReference type="EMBL" id="ETR71811.1"/>
    </source>
</evidence>
<dbReference type="EMBL" id="ATBP01000219">
    <property type="protein sequence ID" value="ETR71811.1"/>
    <property type="molecule type" value="Genomic_DNA"/>
</dbReference>
<dbReference type="Proteomes" id="UP000189670">
    <property type="component" value="Unassembled WGS sequence"/>
</dbReference>
<organism evidence="1 2">
    <name type="scientific">Candidatus Magnetoglobus multicellularis str. Araruama</name>
    <dbReference type="NCBI Taxonomy" id="890399"/>
    <lineage>
        <taxon>Bacteria</taxon>
        <taxon>Pseudomonadati</taxon>
        <taxon>Thermodesulfobacteriota</taxon>
        <taxon>Desulfobacteria</taxon>
        <taxon>Desulfobacterales</taxon>
        <taxon>Desulfobacteraceae</taxon>
        <taxon>Candidatus Magnetoglobus</taxon>
    </lineage>
</organism>